<dbReference type="EMBL" id="BSKO01000002">
    <property type="protein sequence ID" value="GLO68279.1"/>
    <property type="molecule type" value="Genomic_DNA"/>
</dbReference>
<protein>
    <submittedName>
        <fullName evidence="1">Uncharacterized protein</fullName>
    </submittedName>
</protein>
<comment type="caution">
    <text evidence="1">The sequence shown here is derived from an EMBL/GenBank/DDBJ whole genome shotgun (WGS) entry which is preliminary data.</text>
</comment>
<keyword evidence="2" id="KW-1185">Reference proteome</keyword>
<dbReference type="Proteomes" id="UP001275436">
    <property type="component" value="Unassembled WGS sequence"/>
</dbReference>
<gene>
    <name evidence="1" type="ORF">MACH08_40630</name>
</gene>
<reference evidence="1 2" key="1">
    <citation type="submission" date="2023-02" db="EMBL/GenBank/DDBJ databases">
        <title>Oceanobacillus kimchii IFOP_LL358 isolated form Alexandrium catenella lab strain.</title>
        <authorList>
            <person name="Gajardo G."/>
            <person name="Ueki S."/>
            <person name="Maruyama F."/>
        </authorList>
    </citation>
    <scope>NUCLEOTIDE SEQUENCE [LARGE SCALE GENOMIC DNA]</scope>
    <source>
        <strain evidence="1 2">IFOP_LL358</strain>
    </source>
</reference>
<evidence type="ECO:0000313" key="2">
    <source>
        <dbReference type="Proteomes" id="UP001275436"/>
    </source>
</evidence>
<sequence>MERKPRILIGVANEYISDILRKYLVPSEHFHIIEQEVMHMRFMEEVLDSEQPDILIVHDVFLPSEKMDSEERQQEWLSFLHFTRQRYNDLRIVFLCERSKEDIFLNQLIGLGIQDIFNNSSINMEHFIKQLSLPAKYSNVAKFRTSGTTATVNFQEEYNYDESEEELVNETLKPGDEISTEQESKTFKKRKNRNEHKIETREVIVEKPVERLIAYPLSKKIILVGSPFSRSGSTFVSHLIAKEMAHMDISVTYVENPFQRGYAYDRFDGHRKTENYRSVFHSYLKNNKPEPPITYEWSVDGVEMIVKHPSSEVVYDESQIDFELFIKVLLTNKSAVTIVDVGNDWDNKTYQDLLEIASDVIMVVEPDISNIQYLEDPNNSESDVFRQVLELDKTMFVGNRFSDILMKNKLLKDLYGTEVEISIPQFPIEAVFECQEKATFLNSHTDFSEEIEGVLHPLLELLLPENLFQRKKKKGRLLQHIFQKRSTVN</sequence>
<dbReference type="RefSeq" id="WP_317958526.1">
    <property type="nucleotide sequence ID" value="NZ_BSKO01000002.1"/>
</dbReference>
<evidence type="ECO:0000313" key="1">
    <source>
        <dbReference type="EMBL" id="GLO68279.1"/>
    </source>
</evidence>
<proteinExistence type="predicted"/>
<name>A0ABQ5TQS9_9BACI</name>
<dbReference type="Gene3D" id="3.40.50.300">
    <property type="entry name" value="P-loop containing nucleotide triphosphate hydrolases"/>
    <property type="match status" value="1"/>
</dbReference>
<dbReference type="SUPFAM" id="SSF52540">
    <property type="entry name" value="P-loop containing nucleoside triphosphate hydrolases"/>
    <property type="match status" value="1"/>
</dbReference>
<organism evidence="1 2">
    <name type="scientific">Oceanobacillus kimchii</name>
    <dbReference type="NCBI Taxonomy" id="746691"/>
    <lineage>
        <taxon>Bacteria</taxon>
        <taxon>Bacillati</taxon>
        <taxon>Bacillota</taxon>
        <taxon>Bacilli</taxon>
        <taxon>Bacillales</taxon>
        <taxon>Bacillaceae</taxon>
        <taxon>Oceanobacillus</taxon>
    </lineage>
</organism>
<dbReference type="InterPro" id="IPR027417">
    <property type="entry name" value="P-loop_NTPase"/>
</dbReference>
<accession>A0ABQ5TQS9</accession>